<protein>
    <submittedName>
        <fullName evidence="2">Uncharacterized protein</fullName>
    </submittedName>
</protein>
<comment type="caution">
    <text evidence="2">The sequence shown here is derived from an EMBL/GenBank/DDBJ whole genome shotgun (WGS) entry which is preliminary data.</text>
</comment>
<dbReference type="OrthoDB" id="340231at2759"/>
<evidence type="ECO:0000256" key="1">
    <source>
        <dbReference type="SAM" id="Phobius"/>
    </source>
</evidence>
<feature type="transmembrane region" description="Helical" evidence="1">
    <location>
        <begin position="91"/>
        <end position="113"/>
    </location>
</feature>
<keyword evidence="1" id="KW-1133">Transmembrane helix</keyword>
<dbReference type="Proteomes" id="UP000236928">
    <property type="component" value="Unassembled WGS sequence"/>
</dbReference>
<keyword evidence="1" id="KW-0472">Membrane</keyword>
<keyword evidence="3" id="KW-1185">Reference proteome</keyword>
<reference evidence="2 3" key="1">
    <citation type="submission" date="2014-04" db="EMBL/GenBank/DDBJ databases">
        <title>Comparative Genomics of Cryptosporidium Species.</title>
        <authorList>
            <person name="Silva J.C."/>
            <person name="Su Q."/>
            <person name="Chalmers R."/>
            <person name="Chibucos M.C."/>
            <person name="Elwin K."/>
            <person name="Godinez A."/>
            <person name="Guo F."/>
            <person name="Huynh K."/>
            <person name="Orvis J."/>
            <person name="Ott S."/>
            <person name="Sadzewicz L."/>
            <person name="Sengamalay N."/>
            <person name="Shetty A."/>
            <person name="Sun M."/>
            <person name="Tallon L."/>
            <person name="Xiao L."/>
            <person name="Zhang H."/>
            <person name="Fraser C.M."/>
            <person name="Zhu G."/>
            <person name="Kissinger J."/>
            <person name="Widmer G."/>
        </authorList>
    </citation>
    <scope>NUCLEOTIDE SEQUENCE [LARGE SCALE GENOMIC DNA]</scope>
    <source>
        <strain evidence="2 3">UKMEL1</strain>
    </source>
</reference>
<evidence type="ECO:0000313" key="3">
    <source>
        <dbReference type="Proteomes" id="UP000236928"/>
    </source>
</evidence>
<dbReference type="VEuPathDB" id="CryptoDB:CmeUKMEL1_02015"/>
<name>A0A2P4YX20_9CRYT</name>
<feature type="transmembrane region" description="Helical" evidence="1">
    <location>
        <begin position="29"/>
        <end position="48"/>
    </location>
</feature>
<feature type="transmembrane region" description="Helical" evidence="1">
    <location>
        <begin position="119"/>
        <end position="146"/>
    </location>
</feature>
<keyword evidence="1" id="KW-0812">Transmembrane</keyword>
<evidence type="ECO:0000313" key="2">
    <source>
        <dbReference type="EMBL" id="POM82362.1"/>
    </source>
</evidence>
<gene>
    <name evidence="2" type="ORF">CmeUKMEL1_02015</name>
</gene>
<dbReference type="AlphaFoldDB" id="A0A2P4YX20"/>
<proteinExistence type="predicted"/>
<organism evidence="2 3">
    <name type="scientific">Cryptosporidium meleagridis</name>
    <dbReference type="NCBI Taxonomy" id="93969"/>
    <lineage>
        <taxon>Eukaryota</taxon>
        <taxon>Sar</taxon>
        <taxon>Alveolata</taxon>
        <taxon>Apicomplexa</taxon>
        <taxon>Conoidasida</taxon>
        <taxon>Coccidia</taxon>
        <taxon>Eucoccidiorida</taxon>
        <taxon>Eimeriorina</taxon>
        <taxon>Cryptosporidiidae</taxon>
        <taxon>Cryptosporidium</taxon>
    </lineage>
</organism>
<feature type="transmembrane region" description="Helical" evidence="1">
    <location>
        <begin position="54"/>
        <end position="79"/>
    </location>
</feature>
<dbReference type="EMBL" id="JIBK01000003">
    <property type="protein sequence ID" value="POM82362.1"/>
    <property type="molecule type" value="Genomic_DNA"/>
</dbReference>
<sequence>MENASKESSKEVIEKKISCEILSTRFRAFLSYFLPMVYGISLFSVAWLKVSSPIFIAVCLAFGSIDVITSIVGMIGILCPSGLAIRSTIPLLAMENLVTFLISIGLFVESIMYKNTKDFLILDFSVGLTLSFVLMISTILSVICIWKISDYLNEIEASSIFEELSGKKFRSSKYMNSINKISSNLDNKPLLSRINSRDIKDKEIKAGVATTTTTTTTADTSTITNVNTKNNIDSDNNLAIVIKE</sequence>
<accession>A0A2P4YX20</accession>